<evidence type="ECO:0000256" key="8">
    <source>
        <dbReference type="ARBA" id="ARBA00039266"/>
    </source>
</evidence>
<dbReference type="Gene3D" id="1.10.510.10">
    <property type="entry name" value="Transferase(Phosphotransferase) domain 1"/>
    <property type="match status" value="1"/>
</dbReference>
<evidence type="ECO:0000256" key="13">
    <source>
        <dbReference type="SAM" id="MobiDB-lite"/>
    </source>
</evidence>
<keyword evidence="4" id="KW-0808">Transferase</keyword>
<evidence type="ECO:0000256" key="10">
    <source>
        <dbReference type="ARBA" id="ARBA00048367"/>
    </source>
</evidence>
<dbReference type="EC" id="2.7.11.22" evidence="2"/>
<dbReference type="AlphaFoldDB" id="A0A077WJG6"/>
<dbReference type="GO" id="GO:0007165">
    <property type="term" value="P:signal transduction"/>
    <property type="evidence" value="ECO:0007669"/>
    <property type="project" value="TreeGrafter"/>
</dbReference>
<dbReference type="InterPro" id="IPR017441">
    <property type="entry name" value="Protein_kinase_ATP_BS"/>
</dbReference>
<evidence type="ECO:0000256" key="11">
    <source>
        <dbReference type="PROSITE-ProRule" id="PRU10141"/>
    </source>
</evidence>
<dbReference type="GO" id="GO:0010468">
    <property type="term" value="P:regulation of gene expression"/>
    <property type="evidence" value="ECO:0007669"/>
    <property type="project" value="TreeGrafter"/>
</dbReference>
<dbReference type="PROSITE" id="PS50011">
    <property type="entry name" value="PROTEIN_KINASE_DOM"/>
    <property type="match status" value="1"/>
</dbReference>
<dbReference type="GO" id="GO:0004693">
    <property type="term" value="F:cyclin-dependent protein serine/threonine kinase activity"/>
    <property type="evidence" value="ECO:0007669"/>
    <property type="project" value="UniProtKB-EC"/>
</dbReference>
<dbReference type="GO" id="GO:0000307">
    <property type="term" value="C:cyclin-dependent protein kinase holoenzyme complex"/>
    <property type="evidence" value="ECO:0007669"/>
    <property type="project" value="TreeGrafter"/>
</dbReference>
<comment type="similarity">
    <text evidence="1">Belongs to the protein kinase superfamily. CMGC Ser/Thr protein kinase family. CDC2/CDKX subfamily.</text>
</comment>
<dbReference type="GO" id="GO:0010389">
    <property type="term" value="P:regulation of G2/M transition of mitotic cell cycle"/>
    <property type="evidence" value="ECO:0007669"/>
    <property type="project" value="TreeGrafter"/>
</dbReference>
<protein>
    <recommendedName>
        <fullName evidence="8">Cyclin-dependent kinase 1</fullName>
        <ecNumber evidence="2">2.7.11.22</ecNumber>
    </recommendedName>
</protein>
<dbReference type="GO" id="GO:0005737">
    <property type="term" value="C:cytoplasm"/>
    <property type="evidence" value="ECO:0007669"/>
    <property type="project" value="TreeGrafter"/>
</dbReference>
<evidence type="ECO:0000259" key="14">
    <source>
        <dbReference type="PROSITE" id="PS50011"/>
    </source>
</evidence>
<dbReference type="PANTHER" id="PTHR24056">
    <property type="entry name" value="CELL DIVISION PROTEIN KINASE"/>
    <property type="match status" value="1"/>
</dbReference>
<feature type="binding site" evidence="11">
    <location>
        <position position="89"/>
    </location>
    <ligand>
        <name>ATP</name>
        <dbReference type="ChEBI" id="CHEBI:30616"/>
    </ligand>
</feature>
<keyword evidence="3 12" id="KW-0723">Serine/threonine-protein kinase</keyword>
<dbReference type="PROSITE" id="PS00107">
    <property type="entry name" value="PROTEIN_KINASE_ATP"/>
    <property type="match status" value="1"/>
</dbReference>
<keyword evidence="5 11" id="KW-0547">Nucleotide-binding</keyword>
<evidence type="ECO:0000313" key="15">
    <source>
        <dbReference type="EMBL" id="CDS07921.1"/>
    </source>
</evidence>
<dbReference type="InterPro" id="IPR050108">
    <property type="entry name" value="CDK"/>
</dbReference>
<evidence type="ECO:0000256" key="9">
    <source>
        <dbReference type="ARBA" id="ARBA00047811"/>
    </source>
</evidence>
<dbReference type="EMBL" id="LK023324">
    <property type="protein sequence ID" value="CDS07921.1"/>
    <property type="molecule type" value="Genomic_DNA"/>
</dbReference>
<dbReference type="FunFam" id="1.10.510.10:FF:000574">
    <property type="entry name" value="Cell division related protein kinase 2"/>
    <property type="match status" value="1"/>
</dbReference>
<dbReference type="InterPro" id="IPR000719">
    <property type="entry name" value="Prot_kinase_dom"/>
</dbReference>
<organism evidence="15">
    <name type="scientific">Lichtheimia ramosa</name>
    <dbReference type="NCBI Taxonomy" id="688394"/>
    <lineage>
        <taxon>Eukaryota</taxon>
        <taxon>Fungi</taxon>
        <taxon>Fungi incertae sedis</taxon>
        <taxon>Mucoromycota</taxon>
        <taxon>Mucoromycotina</taxon>
        <taxon>Mucoromycetes</taxon>
        <taxon>Mucorales</taxon>
        <taxon>Lichtheimiaceae</taxon>
        <taxon>Lichtheimia</taxon>
    </lineage>
</organism>
<dbReference type="PANTHER" id="PTHR24056:SF254">
    <property type="entry name" value="CYCLIN-DEPENDENT KINASE 2"/>
    <property type="match status" value="1"/>
</dbReference>
<dbReference type="GO" id="GO:0030332">
    <property type="term" value="F:cyclin binding"/>
    <property type="evidence" value="ECO:0007669"/>
    <property type="project" value="TreeGrafter"/>
</dbReference>
<dbReference type="GO" id="GO:0005524">
    <property type="term" value="F:ATP binding"/>
    <property type="evidence" value="ECO:0007669"/>
    <property type="project" value="UniProtKB-UniRule"/>
</dbReference>
<dbReference type="InterPro" id="IPR008271">
    <property type="entry name" value="Ser/Thr_kinase_AS"/>
</dbReference>
<reference evidence="15" key="1">
    <citation type="journal article" date="2014" name="Genome Announc.">
        <title>De novo whole-genome sequence and genome annotation of Lichtheimia ramosa.</title>
        <authorList>
            <person name="Linde J."/>
            <person name="Schwartze V."/>
            <person name="Binder U."/>
            <person name="Lass-Florl C."/>
            <person name="Voigt K."/>
            <person name="Horn F."/>
        </authorList>
    </citation>
    <scope>NUCLEOTIDE SEQUENCE</scope>
    <source>
        <strain evidence="15">JMRC FSU:6197</strain>
    </source>
</reference>
<evidence type="ECO:0000256" key="5">
    <source>
        <dbReference type="ARBA" id="ARBA00022741"/>
    </source>
</evidence>
<sequence length="359" mass="41120">MSGSMGASTTTFVPPNGNSQKQQGVLLHSQAANKKNEAISCTSDTNDSGDYLEEQLTRYQKLSKIGEGSYGQVFKARQRLSNHLVAIKKMALHRFQEGVPVTVLRELAILKELDHRNVLRMVDLIYKDAYIYAVTELLDMDLRTYMDKHGREGVTANHIKSFLHQALSGLLYCHKMRIIHRDLKPENLLLEKATGRVIIADFGLSRQFDVPMRAYTHNVITIWYRAPEILLGTSFYSTAVDMWSMGCIFAEMMTLNPIFPGDSEIDQLFRIFRLLGTPDHQSWPDIGDLPDFNPCFPVWKSKDIHKVFKNKYKSYLELDQDALELLKGMLTYDPYLRLSAKKALASPYFYNDMSKVVFK</sequence>
<dbReference type="GO" id="GO:0005634">
    <property type="term" value="C:nucleus"/>
    <property type="evidence" value="ECO:0007669"/>
    <property type="project" value="TreeGrafter"/>
</dbReference>
<evidence type="ECO:0000256" key="7">
    <source>
        <dbReference type="ARBA" id="ARBA00022840"/>
    </source>
</evidence>
<comment type="catalytic activity">
    <reaction evidence="9">
        <text>L-threonyl-[protein] + ATP = O-phospho-L-threonyl-[protein] + ADP + H(+)</text>
        <dbReference type="Rhea" id="RHEA:46608"/>
        <dbReference type="Rhea" id="RHEA-COMP:11060"/>
        <dbReference type="Rhea" id="RHEA-COMP:11605"/>
        <dbReference type="ChEBI" id="CHEBI:15378"/>
        <dbReference type="ChEBI" id="CHEBI:30013"/>
        <dbReference type="ChEBI" id="CHEBI:30616"/>
        <dbReference type="ChEBI" id="CHEBI:61977"/>
        <dbReference type="ChEBI" id="CHEBI:456216"/>
        <dbReference type="EC" id="2.7.11.22"/>
    </reaction>
</comment>
<evidence type="ECO:0000256" key="6">
    <source>
        <dbReference type="ARBA" id="ARBA00022777"/>
    </source>
</evidence>
<dbReference type="Pfam" id="PF00069">
    <property type="entry name" value="Pkinase"/>
    <property type="match status" value="1"/>
</dbReference>
<evidence type="ECO:0000256" key="1">
    <source>
        <dbReference type="ARBA" id="ARBA00006485"/>
    </source>
</evidence>
<proteinExistence type="inferred from homology"/>
<dbReference type="InterPro" id="IPR011009">
    <property type="entry name" value="Kinase-like_dom_sf"/>
</dbReference>
<dbReference type="GO" id="GO:0000082">
    <property type="term" value="P:G1/S transition of mitotic cell cycle"/>
    <property type="evidence" value="ECO:0007669"/>
    <property type="project" value="TreeGrafter"/>
</dbReference>
<keyword evidence="7 11" id="KW-0067">ATP-binding</keyword>
<dbReference type="SUPFAM" id="SSF56112">
    <property type="entry name" value="Protein kinase-like (PK-like)"/>
    <property type="match status" value="1"/>
</dbReference>
<dbReference type="OrthoDB" id="1732493at2759"/>
<keyword evidence="6" id="KW-0418">Kinase</keyword>
<gene>
    <name evidence="15" type="ORF">LRAMOSA01870</name>
</gene>
<dbReference type="PROSITE" id="PS00108">
    <property type="entry name" value="PROTEIN_KINASE_ST"/>
    <property type="match status" value="1"/>
</dbReference>
<evidence type="ECO:0000256" key="2">
    <source>
        <dbReference type="ARBA" id="ARBA00012425"/>
    </source>
</evidence>
<dbReference type="FunFam" id="3.30.200.20:FF:000124">
    <property type="entry name" value="Cyclin-dependent kinase 4"/>
    <property type="match status" value="1"/>
</dbReference>
<evidence type="ECO:0000256" key="3">
    <source>
        <dbReference type="ARBA" id="ARBA00022527"/>
    </source>
</evidence>
<name>A0A077WJG6_9FUNG</name>
<dbReference type="Gene3D" id="3.30.200.20">
    <property type="entry name" value="Phosphorylase Kinase, domain 1"/>
    <property type="match status" value="1"/>
</dbReference>
<accession>A0A077WJG6</accession>
<feature type="region of interest" description="Disordered" evidence="13">
    <location>
        <begin position="1"/>
        <end position="23"/>
    </location>
</feature>
<evidence type="ECO:0000256" key="4">
    <source>
        <dbReference type="ARBA" id="ARBA00022679"/>
    </source>
</evidence>
<comment type="catalytic activity">
    <reaction evidence="10">
        <text>L-seryl-[protein] + ATP = O-phospho-L-seryl-[protein] + ADP + H(+)</text>
        <dbReference type="Rhea" id="RHEA:17989"/>
        <dbReference type="Rhea" id="RHEA-COMP:9863"/>
        <dbReference type="Rhea" id="RHEA-COMP:11604"/>
        <dbReference type="ChEBI" id="CHEBI:15378"/>
        <dbReference type="ChEBI" id="CHEBI:29999"/>
        <dbReference type="ChEBI" id="CHEBI:30616"/>
        <dbReference type="ChEBI" id="CHEBI:83421"/>
        <dbReference type="ChEBI" id="CHEBI:456216"/>
        <dbReference type="EC" id="2.7.11.22"/>
    </reaction>
</comment>
<feature type="domain" description="Protein kinase" evidence="14">
    <location>
        <begin position="59"/>
        <end position="349"/>
    </location>
</feature>
<dbReference type="SMART" id="SM00220">
    <property type="entry name" value="S_TKc"/>
    <property type="match status" value="1"/>
</dbReference>
<evidence type="ECO:0000256" key="12">
    <source>
        <dbReference type="RuleBase" id="RU000304"/>
    </source>
</evidence>